<dbReference type="PANTHER" id="PTHR14614">
    <property type="entry name" value="HEPATOCELLULAR CARCINOMA-ASSOCIATED ANTIGEN"/>
    <property type="match status" value="1"/>
</dbReference>
<dbReference type="GO" id="GO:0008168">
    <property type="term" value="F:methyltransferase activity"/>
    <property type="evidence" value="ECO:0007669"/>
    <property type="project" value="UniProtKB-KW"/>
</dbReference>
<protein>
    <submittedName>
        <fullName evidence="1">Methyltransferase domain-containing protein</fullName>
    </submittedName>
</protein>
<proteinExistence type="predicted"/>
<dbReference type="InterPro" id="IPR029063">
    <property type="entry name" value="SAM-dependent_MTases_sf"/>
</dbReference>
<dbReference type="GO" id="GO:0032259">
    <property type="term" value="P:methylation"/>
    <property type="evidence" value="ECO:0007669"/>
    <property type="project" value="UniProtKB-KW"/>
</dbReference>
<dbReference type="AlphaFoldDB" id="A0A848CLC6"/>
<dbReference type="InterPro" id="IPR019410">
    <property type="entry name" value="Methyltransf_16"/>
</dbReference>
<dbReference type="CDD" id="cd02440">
    <property type="entry name" value="AdoMet_MTases"/>
    <property type="match status" value="1"/>
</dbReference>
<keyword evidence="1" id="KW-0489">Methyltransferase</keyword>
<dbReference type="Pfam" id="PF10294">
    <property type="entry name" value="Methyltransf_16"/>
    <property type="match status" value="1"/>
</dbReference>
<reference evidence="1 2" key="1">
    <citation type="submission" date="2020-04" db="EMBL/GenBank/DDBJ databases">
        <authorList>
            <person name="Hitch T.C.A."/>
            <person name="Wylensek D."/>
            <person name="Clavel T."/>
        </authorList>
    </citation>
    <scope>NUCLEOTIDE SEQUENCE [LARGE SCALE GENOMIC DNA]</scope>
    <source>
        <strain evidence="1 2">PG-251-APC-1</strain>
    </source>
</reference>
<dbReference type="EMBL" id="JABAFY010000080">
    <property type="protein sequence ID" value="NME53197.1"/>
    <property type="molecule type" value="Genomic_DNA"/>
</dbReference>
<comment type="caution">
    <text evidence="1">The sequence shown here is derived from an EMBL/GenBank/DDBJ whole genome shotgun (WGS) entry which is preliminary data.</text>
</comment>
<dbReference type="SUPFAM" id="SSF53335">
    <property type="entry name" value="S-adenosyl-L-methionine-dependent methyltransferases"/>
    <property type="match status" value="1"/>
</dbReference>
<name>A0A848CLC6_9BACT</name>
<dbReference type="Gene3D" id="3.40.50.150">
    <property type="entry name" value="Vaccinia Virus protein VP39"/>
    <property type="match status" value="1"/>
</dbReference>
<evidence type="ECO:0000313" key="1">
    <source>
        <dbReference type="EMBL" id="NME53197.1"/>
    </source>
</evidence>
<accession>A0A848CLC6</accession>
<keyword evidence="1" id="KW-0808">Transferase</keyword>
<gene>
    <name evidence="1" type="ORF">HF854_11905</name>
</gene>
<organism evidence="1 2">
    <name type="scientific">Desulfovibrio piger</name>
    <dbReference type="NCBI Taxonomy" id="901"/>
    <lineage>
        <taxon>Bacteria</taxon>
        <taxon>Pseudomonadati</taxon>
        <taxon>Thermodesulfobacteriota</taxon>
        <taxon>Desulfovibrionia</taxon>
        <taxon>Desulfovibrionales</taxon>
        <taxon>Desulfovibrionaceae</taxon>
        <taxon>Desulfovibrio</taxon>
    </lineage>
</organism>
<dbReference type="Proteomes" id="UP000522333">
    <property type="component" value="Unassembled WGS sequence"/>
</dbReference>
<sequence>MRETTMLDQILADIRKTFDVDFVPLQLDDGQLEVLNINNMQSHLDGLLARHAIHDPLKDLPLWAKVWPGSFVLGRFLRKLEPEGKTMLELGGGCGVLSLVASRYGFRHIVTSDIVNDALQFARANVLHNKLQDLIDVCYLDVSRPGKDERFPEGFDRIVASELLYLDDLHRPLLKFVDRHLAPGGKAVFCTDMARAKPHFAKLAAKTFQVQEGHIGVKSQDADGKEQRRIYVLHILERKQ</sequence>
<evidence type="ECO:0000313" key="2">
    <source>
        <dbReference type="Proteomes" id="UP000522333"/>
    </source>
</evidence>